<keyword evidence="7" id="KW-1133">Transmembrane helix</keyword>
<dbReference type="HOGENOM" id="CLU_036849_6_0_1"/>
<keyword evidence="4" id="KW-0808">Transferase</keyword>
<keyword evidence="8 10" id="KW-0333">Golgi apparatus</keyword>
<dbReference type="GO" id="GO:0016758">
    <property type="term" value="F:hexosyltransferase activity"/>
    <property type="evidence" value="ECO:0007669"/>
    <property type="project" value="InterPro"/>
</dbReference>
<dbReference type="FunFam" id="3.90.550.50:FF:000072">
    <property type="entry name" value="Hexosyltransferase"/>
    <property type="match status" value="1"/>
</dbReference>
<evidence type="ECO:0000256" key="6">
    <source>
        <dbReference type="ARBA" id="ARBA00022968"/>
    </source>
</evidence>
<sequence length="248" mass="28268">MEPLKPEYGPVINDVTSFHYPITVPACRLNANTASSKPSLLFMTVNSAPGNFDKRKMIRQTWLNHLKEESTNKKGSFSLVGFAFILGMTDNNETQSKIQEESQTHGDIIQLGMSDFYRNLSLKVAGLFNWLYNNCPDIDFLYKVDDDVYINVRNLAQFLVQHRSNKSSMFGSYYGYEGKWNITHEEWPWNLYPRYFNGQAVAISGSSILPLLAAFQTTPMMPFDDVYYIGICTERNGVTLQFASASTR</sequence>
<accession>E9FZJ2</accession>
<dbReference type="OrthoDB" id="6354325at2759"/>
<evidence type="ECO:0000256" key="10">
    <source>
        <dbReference type="RuleBase" id="RU363063"/>
    </source>
</evidence>
<comment type="similarity">
    <text evidence="2 10">Belongs to the glycosyltransferase 31 family.</text>
</comment>
<reference evidence="11 12" key="1">
    <citation type="journal article" date="2011" name="Science">
        <title>The ecoresponsive genome of Daphnia pulex.</title>
        <authorList>
            <person name="Colbourne J.K."/>
            <person name="Pfrender M.E."/>
            <person name="Gilbert D."/>
            <person name="Thomas W.K."/>
            <person name="Tucker A."/>
            <person name="Oakley T.H."/>
            <person name="Tokishita S."/>
            <person name="Aerts A."/>
            <person name="Arnold G.J."/>
            <person name="Basu M.K."/>
            <person name="Bauer D.J."/>
            <person name="Caceres C.E."/>
            <person name="Carmel L."/>
            <person name="Casola C."/>
            <person name="Choi J.H."/>
            <person name="Detter J.C."/>
            <person name="Dong Q."/>
            <person name="Dusheyko S."/>
            <person name="Eads B.D."/>
            <person name="Frohlich T."/>
            <person name="Geiler-Samerotte K.A."/>
            <person name="Gerlach D."/>
            <person name="Hatcher P."/>
            <person name="Jogdeo S."/>
            <person name="Krijgsveld J."/>
            <person name="Kriventseva E.V."/>
            <person name="Kultz D."/>
            <person name="Laforsch C."/>
            <person name="Lindquist E."/>
            <person name="Lopez J."/>
            <person name="Manak J.R."/>
            <person name="Muller J."/>
            <person name="Pangilinan J."/>
            <person name="Patwardhan R.P."/>
            <person name="Pitluck S."/>
            <person name="Pritham E.J."/>
            <person name="Rechtsteiner A."/>
            <person name="Rho M."/>
            <person name="Rogozin I.B."/>
            <person name="Sakarya O."/>
            <person name="Salamov A."/>
            <person name="Schaack S."/>
            <person name="Shapiro H."/>
            <person name="Shiga Y."/>
            <person name="Skalitzky C."/>
            <person name="Smith Z."/>
            <person name="Souvorov A."/>
            <person name="Sung W."/>
            <person name="Tang Z."/>
            <person name="Tsuchiya D."/>
            <person name="Tu H."/>
            <person name="Vos H."/>
            <person name="Wang M."/>
            <person name="Wolf Y.I."/>
            <person name="Yamagata H."/>
            <person name="Yamada T."/>
            <person name="Ye Y."/>
            <person name="Shaw J.R."/>
            <person name="Andrews J."/>
            <person name="Crease T.J."/>
            <person name="Tang H."/>
            <person name="Lucas S.M."/>
            <person name="Robertson H.M."/>
            <person name="Bork P."/>
            <person name="Koonin E.V."/>
            <person name="Zdobnov E.M."/>
            <person name="Grigoriev I.V."/>
            <person name="Lynch M."/>
            <person name="Boore J.L."/>
        </authorList>
    </citation>
    <scope>NUCLEOTIDE SEQUENCE [LARGE SCALE GENOMIC DNA]</scope>
</reference>
<evidence type="ECO:0000256" key="1">
    <source>
        <dbReference type="ARBA" id="ARBA00004323"/>
    </source>
</evidence>
<keyword evidence="9" id="KW-0472">Membrane</keyword>
<dbReference type="EMBL" id="GL732528">
    <property type="protein sequence ID" value="EFX87064.1"/>
    <property type="molecule type" value="Genomic_DNA"/>
</dbReference>
<dbReference type="GO" id="GO:0006493">
    <property type="term" value="P:protein O-linked glycosylation"/>
    <property type="evidence" value="ECO:0000318"/>
    <property type="project" value="GO_Central"/>
</dbReference>
<name>E9FZJ2_DAPPU</name>
<dbReference type="PANTHER" id="PTHR11214:SF334">
    <property type="entry name" value="HEXOSYLTRANSFERASE"/>
    <property type="match status" value="1"/>
</dbReference>
<evidence type="ECO:0000256" key="5">
    <source>
        <dbReference type="ARBA" id="ARBA00022692"/>
    </source>
</evidence>
<dbReference type="GO" id="GO:0016757">
    <property type="term" value="F:glycosyltransferase activity"/>
    <property type="evidence" value="ECO:0000318"/>
    <property type="project" value="GO_Central"/>
</dbReference>
<dbReference type="PANTHER" id="PTHR11214">
    <property type="entry name" value="BETA-1,3-N-ACETYLGLUCOSAMINYLTRANSFERASE"/>
    <property type="match status" value="1"/>
</dbReference>
<dbReference type="AlphaFoldDB" id="E9FZJ2"/>
<evidence type="ECO:0000256" key="9">
    <source>
        <dbReference type="ARBA" id="ARBA00023136"/>
    </source>
</evidence>
<evidence type="ECO:0000256" key="8">
    <source>
        <dbReference type="ARBA" id="ARBA00023034"/>
    </source>
</evidence>
<dbReference type="InParanoid" id="E9FZJ2"/>
<dbReference type="InterPro" id="IPR002659">
    <property type="entry name" value="Glyco_trans_31"/>
</dbReference>
<dbReference type="EC" id="2.4.1.-" evidence="10"/>
<dbReference type="GO" id="GO:0000139">
    <property type="term" value="C:Golgi membrane"/>
    <property type="evidence" value="ECO:0000318"/>
    <property type="project" value="GO_Central"/>
</dbReference>
<keyword evidence="6" id="KW-0735">Signal-anchor</keyword>
<organism evidence="11 12">
    <name type="scientific">Daphnia pulex</name>
    <name type="common">Water flea</name>
    <dbReference type="NCBI Taxonomy" id="6669"/>
    <lineage>
        <taxon>Eukaryota</taxon>
        <taxon>Metazoa</taxon>
        <taxon>Ecdysozoa</taxon>
        <taxon>Arthropoda</taxon>
        <taxon>Crustacea</taxon>
        <taxon>Branchiopoda</taxon>
        <taxon>Diplostraca</taxon>
        <taxon>Cladocera</taxon>
        <taxon>Anomopoda</taxon>
        <taxon>Daphniidae</taxon>
        <taxon>Daphnia</taxon>
    </lineage>
</organism>
<keyword evidence="3 10" id="KW-0328">Glycosyltransferase</keyword>
<dbReference type="Pfam" id="PF01762">
    <property type="entry name" value="Galactosyl_T"/>
    <property type="match status" value="1"/>
</dbReference>
<evidence type="ECO:0000313" key="11">
    <source>
        <dbReference type="EMBL" id="EFX87064.1"/>
    </source>
</evidence>
<dbReference type="KEGG" id="dpx:DAPPUDRAFT_44032"/>
<comment type="subcellular location">
    <subcellularLocation>
        <location evidence="1 10">Golgi apparatus membrane</location>
        <topology evidence="1 10">Single-pass type II membrane protein</topology>
    </subcellularLocation>
</comment>
<dbReference type="eggNOG" id="KOG2287">
    <property type="taxonomic scope" value="Eukaryota"/>
</dbReference>
<keyword evidence="5" id="KW-0812">Transmembrane</keyword>
<evidence type="ECO:0000313" key="12">
    <source>
        <dbReference type="Proteomes" id="UP000000305"/>
    </source>
</evidence>
<dbReference type="OMA" id="HYSGYTQ"/>
<gene>
    <name evidence="11" type="ORF">DAPPUDRAFT_44032</name>
</gene>
<protein>
    <recommendedName>
        <fullName evidence="10">Hexosyltransferase</fullName>
        <ecNumber evidence="10">2.4.1.-</ecNumber>
    </recommendedName>
</protein>
<evidence type="ECO:0000256" key="2">
    <source>
        <dbReference type="ARBA" id="ARBA00008661"/>
    </source>
</evidence>
<keyword evidence="12" id="KW-1185">Reference proteome</keyword>
<evidence type="ECO:0000256" key="7">
    <source>
        <dbReference type="ARBA" id="ARBA00022989"/>
    </source>
</evidence>
<dbReference type="Proteomes" id="UP000000305">
    <property type="component" value="Unassembled WGS sequence"/>
</dbReference>
<dbReference type="Gene3D" id="3.90.550.50">
    <property type="match status" value="1"/>
</dbReference>
<proteinExistence type="inferred from homology"/>
<dbReference type="PhylomeDB" id="E9FZJ2"/>
<evidence type="ECO:0000256" key="3">
    <source>
        <dbReference type="ARBA" id="ARBA00022676"/>
    </source>
</evidence>
<evidence type="ECO:0000256" key="4">
    <source>
        <dbReference type="ARBA" id="ARBA00022679"/>
    </source>
</evidence>